<reference evidence="1 2" key="1">
    <citation type="submission" date="2019-07" db="EMBL/GenBank/DDBJ databases">
        <title>Genomic Encyclopedia of Type Strains, Phase IV (KMG-IV): sequencing the most valuable type-strain genomes for metagenomic binning, comparative biology and taxonomic classification.</title>
        <authorList>
            <person name="Goeker M."/>
        </authorList>
    </citation>
    <scope>NUCLEOTIDE SEQUENCE [LARGE SCALE GENOMIC DNA]</scope>
    <source>
        <strain evidence="1 2">SS015</strain>
    </source>
</reference>
<organism evidence="1 2">
    <name type="scientific">Geothermobacter ehrlichii</name>
    <dbReference type="NCBI Taxonomy" id="213224"/>
    <lineage>
        <taxon>Bacteria</taxon>
        <taxon>Pseudomonadati</taxon>
        <taxon>Thermodesulfobacteriota</taxon>
        <taxon>Desulfuromonadia</taxon>
        <taxon>Desulfuromonadales</taxon>
        <taxon>Geothermobacteraceae</taxon>
        <taxon>Geothermobacter</taxon>
    </lineage>
</organism>
<keyword evidence="2" id="KW-1185">Reference proteome</keyword>
<dbReference type="AlphaFoldDB" id="A0A5D3WH66"/>
<gene>
    <name evidence="1" type="ORF">EDC39_11418</name>
</gene>
<protein>
    <submittedName>
        <fullName evidence="1">Uncharacterized protein</fullName>
    </submittedName>
</protein>
<name>A0A5D3WH66_9BACT</name>
<sequence>MSGSFGEHVASCVDASVSSPARESNFKIVSVITANHKIQIDTDNYGLFFFSNRTPRFSKNSLNQ</sequence>
<dbReference type="Proteomes" id="UP000324159">
    <property type="component" value="Unassembled WGS sequence"/>
</dbReference>
<evidence type="ECO:0000313" key="2">
    <source>
        <dbReference type="Proteomes" id="UP000324159"/>
    </source>
</evidence>
<evidence type="ECO:0000313" key="1">
    <source>
        <dbReference type="EMBL" id="TYO96313.1"/>
    </source>
</evidence>
<dbReference type="EMBL" id="VNIB01000014">
    <property type="protein sequence ID" value="TYO96313.1"/>
    <property type="molecule type" value="Genomic_DNA"/>
</dbReference>
<proteinExistence type="predicted"/>
<accession>A0A5D3WH66</accession>
<comment type="caution">
    <text evidence="1">The sequence shown here is derived from an EMBL/GenBank/DDBJ whole genome shotgun (WGS) entry which is preliminary data.</text>
</comment>